<dbReference type="SUPFAM" id="SSF53649">
    <property type="entry name" value="Alkaline phosphatase-like"/>
    <property type="match status" value="1"/>
</dbReference>
<dbReference type="CDD" id="cd16018">
    <property type="entry name" value="Enpp"/>
    <property type="match status" value="1"/>
</dbReference>
<dbReference type="EMBL" id="MU826849">
    <property type="protein sequence ID" value="KAJ7371281.1"/>
    <property type="molecule type" value="Genomic_DNA"/>
</dbReference>
<accession>A0A9W9YXI3</accession>
<dbReference type="Gene3D" id="3.30.1360.180">
    <property type="match status" value="1"/>
</dbReference>
<dbReference type="InterPro" id="IPR017850">
    <property type="entry name" value="Alkaline_phosphatase_core_sf"/>
</dbReference>
<dbReference type="InterPro" id="IPR002591">
    <property type="entry name" value="Phosphodiest/P_Trfase"/>
</dbReference>
<evidence type="ECO:0000256" key="1">
    <source>
        <dbReference type="SAM" id="SignalP"/>
    </source>
</evidence>
<name>A0A9W9YXI3_9CNID</name>
<organism evidence="2 3">
    <name type="scientific">Desmophyllum pertusum</name>
    <dbReference type="NCBI Taxonomy" id="174260"/>
    <lineage>
        <taxon>Eukaryota</taxon>
        <taxon>Metazoa</taxon>
        <taxon>Cnidaria</taxon>
        <taxon>Anthozoa</taxon>
        <taxon>Hexacorallia</taxon>
        <taxon>Scleractinia</taxon>
        <taxon>Caryophylliina</taxon>
        <taxon>Caryophylliidae</taxon>
        <taxon>Desmophyllum</taxon>
    </lineage>
</organism>
<gene>
    <name evidence="2" type="ORF">OS493_026925</name>
</gene>
<keyword evidence="3" id="KW-1185">Reference proteome</keyword>
<protein>
    <submittedName>
        <fullName evidence="2">Uncharacterized protein</fullName>
    </submittedName>
</protein>
<dbReference type="Gene3D" id="3.40.720.10">
    <property type="entry name" value="Alkaline Phosphatase, subunit A"/>
    <property type="match status" value="1"/>
</dbReference>
<dbReference type="GO" id="GO:0016787">
    <property type="term" value="F:hydrolase activity"/>
    <property type="evidence" value="ECO:0007669"/>
    <property type="project" value="UniProtKB-ARBA"/>
</dbReference>
<dbReference type="OrthoDB" id="415411at2759"/>
<sequence>MALQTQSFDRFKIFFKVSLILLFALLIQTNRAHNDEEQEAETVILVSMDGMRWQYIDDEFASTPNLDSIARTGVTAKFIKTVVPSKTWPNHHSFLTGLYPESHGIVSNKFWDPVYQEKFVLDYDCANYDSKFYSAAEPIWLTLQKSGERSAVYFWPGFAGYSEKPTFYEKPAICPVNCSDVNPKDLANMRNTTRSGWPPYIHCMVNHSEPSQQRIDKIMSWLKSDTPPRFVALYIEQPDSTGHGFGIMTQQYKDAMEAVDRDTVGYLMNSLKNANLFDKVNVIFVSDHSMTNTSSGRQIFLEDYINLDEFQLVEGGAVGHIWAADEKIDEIYQNLTRANSPYMAVYKKENIPDEYHWKHNRRIPPIFIDPAVGWVIRRSRAKARPGNWTVGDHGWPAIKSKSYSVFFAHGPAFQKGLEVSPFNTVDLYPLMCKLLGIMPRPNNGSLEDVKMMLKEYEQPASKPTTKGAAATCQSRAPIILMALTMTFFIRTAGCYGLQ</sequence>
<dbReference type="Pfam" id="PF01663">
    <property type="entry name" value="Phosphodiest"/>
    <property type="match status" value="1"/>
</dbReference>
<proteinExistence type="predicted"/>
<comment type="caution">
    <text evidence="2">The sequence shown here is derived from an EMBL/GenBank/DDBJ whole genome shotgun (WGS) entry which is preliminary data.</text>
</comment>
<feature type="signal peptide" evidence="1">
    <location>
        <begin position="1"/>
        <end position="32"/>
    </location>
</feature>
<feature type="chain" id="PRO_5040870279" evidence="1">
    <location>
        <begin position="33"/>
        <end position="498"/>
    </location>
</feature>
<reference evidence="2" key="1">
    <citation type="submission" date="2023-01" db="EMBL/GenBank/DDBJ databases">
        <title>Genome assembly of the deep-sea coral Lophelia pertusa.</title>
        <authorList>
            <person name="Herrera S."/>
            <person name="Cordes E."/>
        </authorList>
    </citation>
    <scope>NUCLEOTIDE SEQUENCE</scope>
    <source>
        <strain evidence="2">USNM1676648</strain>
        <tissue evidence="2">Polyp</tissue>
    </source>
</reference>
<dbReference type="PANTHER" id="PTHR10151:SF120">
    <property type="entry name" value="BIS(5'-ADENOSYL)-TRIPHOSPHATASE"/>
    <property type="match status" value="1"/>
</dbReference>
<dbReference type="Proteomes" id="UP001163046">
    <property type="component" value="Unassembled WGS sequence"/>
</dbReference>
<evidence type="ECO:0000313" key="3">
    <source>
        <dbReference type="Proteomes" id="UP001163046"/>
    </source>
</evidence>
<evidence type="ECO:0000313" key="2">
    <source>
        <dbReference type="EMBL" id="KAJ7371281.1"/>
    </source>
</evidence>
<dbReference type="PANTHER" id="PTHR10151">
    <property type="entry name" value="ECTONUCLEOTIDE PYROPHOSPHATASE/PHOSPHODIESTERASE"/>
    <property type="match status" value="1"/>
</dbReference>
<dbReference type="AlphaFoldDB" id="A0A9W9YXI3"/>
<keyword evidence="1" id="KW-0732">Signal</keyword>